<keyword evidence="2" id="KW-1185">Reference proteome</keyword>
<accession>A0A0L0C2B7</accession>
<sequence>MQDLNVVLVIMEEMANFGSSTHVSSAVLQIGGGDEHAASLDSSIHLDSYANSAVHLGSLDASGHLGESSINSVHSGSLDSISHLDSSASNANSWTTSGQSVGEEVWLEPLPDYHSSSAIDTSAIHTISMAPSHSVANTVFSDNSANIAHFEIPTSQLHTQISSSSIGSSAFDIGAGIHDHGAAAISDNIDFSNVADIKSKHYTKSYGK</sequence>
<comment type="caution">
    <text evidence="1">The sequence shown here is derived from an EMBL/GenBank/DDBJ whole genome shotgun (WGS) entry which is preliminary data.</text>
</comment>
<gene>
    <name evidence="1" type="ORF">FF38_03316</name>
</gene>
<dbReference type="Proteomes" id="UP000037069">
    <property type="component" value="Unassembled WGS sequence"/>
</dbReference>
<dbReference type="AlphaFoldDB" id="A0A0L0C2B7"/>
<reference evidence="1 2" key="1">
    <citation type="journal article" date="2015" name="Nat. Commun.">
        <title>Lucilia cuprina genome unlocks parasitic fly biology to underpin future interventions.</title>
        <authorList>
            <person name="Anstead C.A."/>
            <person name="Korhonen P.K."/>
            <person name="Young N.D."/>
            <person name="Hall R.S."/>
            <person name="Jex A.R."/>
            <person name="Murali S.C."/>
            <person name="Hughes D.S."/>
            <person name="Lee S.F."/>
            <person name="Perry T."/>
            <person name="Stroehlein A.J."/>
            <person name="Ansell B.R."/>
            <person name="Breugelmans B."/>
            <person name="Hofmann A."/>
            <person name="Qu J."/>
            <person name="Dugan S."/>
            <person name="Lee S.L."/>
            <person name="Chao H."/>
            <person name="Dinh H."/>
            <person name="Han Y."/>
            <person name="Doddapaneni H.V."/>
            <person name="Worley K.C."/>
            <person name="Muzny D.M."/>
            <person name="Ioannidis P."/>
            <person name="Waterhouse R.M."/>
            <person name="Zdobnov E.M."/>
            <person name="James P.J."/>
            <person name="Bagnall N.H."/>
            <person name="Kotze A.C."/>
            <person name="Gibbs R.A."/>
            <person name="Richards S."/>
            <person name="Batterham P."/>
            <person name="Gasser R.B."/>
        </authorList>
    </citation>
    <scope>NUCLEOTIDE SEQUENCE [LARGE SCALE GENOMIC DNA]</scope>
    <source>
        <strain evidence="1 2">LS</strain>
        <tissue evidence="1">Full body</tissue>
    </source>
</reference>
<evidence type="ECO:0000313" key="1">
    <source>
        <dbReference type="EMBL" id="KNC26391.1"/>
    </source>
</evidence>
<proteinExistence type="predicted"/>
<evidence type="ECO:0000313" key="2">
    <source>
        <dbReference type="Proteomes" id="UP000037069"/>
    </source>
</evidence>
<name>A0A0L0C2B7_LUCCU</name>
<protein>
    <submittedName>
        <fullName evidence="1">Uncharacterized protein</fullName>
    </submittedName>
</protein>
<dbReference type="OrthoDB" id="8053048at2759"/>
<dbReference type="EMBL" id="JRES01000987">
    <property type="protein sequence ID" value="KNC26391.1"/>
    <property type="molecule type" value="Genomic_DNA"/>
</dbReference>
<organism evidence="1 2">
    <name type="scientific">Lucilia cuprina</name>
    <name type="common">Green bottle fly</name>
    <name type="synonym">Australian sheep blowfly</name>
    <dbReference type="NCBI Taxonomy" id="7375"/>
    <lineage>
        <taxon>Eukaryota</taxon>
        <taxon>Metazoa</taxon>
        <taxon>Ecdysozoa</taxon>
        <taxon>Arthropoda</taxon>
        <taxon>Hexapoda</taxon>
        <taxon>Insecta</taxon>
        <taxon>Pterygota</taxon>
        <taxon>Neoptera</taxon>
        <taxon>Endopterygota</taxon>
        <taxon>Diptera</taxon>
        <taxon>Brachycera</taxon>
        <taxon>Muscomorpha</taxon>
        <taxon>Oestroidea</taxon>
        <taxon>Calliphoridae</taxon>
        <taxon>Luciliinae</taxon>
        <taxon>Lucilia</taxon>
    </lineage>
</organism>